<keyword evidence="18" id="KW-1185">Reference proteome</keyword>
<dbReference type="FunFam" id="3.30.160.60:FF:000100">
    <property type="entry name" value="Zinc finger 45-like"/>
    <property type="match status" value="5"/>
</dbReference>
<dbReference type="GO" id="GO:0000981">
    <property type="term" value="F:DNA-binding transcription factor activity, RNA polymerase II-specific"/>
    <property type="evidence" value="ECO:0007669"/>
    <property type="project" value="TreeGrafter"/>
</dbReference>
<protein>
    <recommendedName>
        <fullName evidence="16">C2H2-type domain-containing protein</fullName>
    </recommendedName>
</protein>
<evidence type="ECO:0000256" key="11">
    <source>
        <dbReference type="ARBA" id="ARBA00023125"/>
    </source>
</evidence>
<dbReference type="FunFam" id="3.30.160.60:FF:000247">
    <property type="entry name" value="Zinc finger protein 236"/>
    <property type="match status" value="1"/>
</dbReference>
<dbReference type="InterPro" id="IPR050527">
    <property type="entry name" value="Snail/Krueppel_Znf"/>
</dbReference>
<keyword evidence="9" id="KW-0832">Ubl conjugation</keyword>
<dbReference type="InterPro" id="IPR013087">
    <property type="entry name" value="Znf_C2H2_type"/>
</dbReference>
<dbReference type="PANTHER" id="PTHR24388:SF54">
    <property type="entry name" value="PROTEIN ESCARGOT"/>
    <property type="match status" value="1"/>
</dbReference>
<feature type="domain" description="C2H2-type" evidence="16">
    <location>
        <begin position="628"/>
        <end position="655"/>
    </location>
</feature>
<keyword evidence="12" id="KW-0804">Transcription</keyword>
<evidence type="ECO:0000256" key="8">
    <source>
        <dbReference type="ARBA" id="ARBA00022833"/>
    </source>
</evidence>
<dbReference type="SMART" id="SM00355">
    <property type="entry name" value="ZnF_C2H2"/>
    <property type="match status" value="28"/>
</dbReference>
<keyword evidence="6" id="KW-0677">Repeat</keyword>
<dbReference type="FunFam" id="3.30.160.60:FF:000130">
    <property type="entry name" value="Spalt-like transcription factor 4"/>
    <property type="match status" value="1"/>
</dbReference>
<sequence>MQNSNSEPLYKCLTCDKDYNIQSELRVHVRLNHPYAEFSMQQLSADNINESKVKDLHTFNKYSCSECDKSFSTKGHFKKHQLIHQRQFSCKLCDKAYELEKSLIKHMNIHSKRQFSCQLCCCSFSASSTLKTHMLTHTGERPFTCNYCDRGFSLKSNLKVHLRTHTKEKPFKCHICNNSFTQKGSLNYHMKRHDISAVHGMLSLEYKGIECAEEFPDKEKLPSHLSSHTNLNQDTLTVVKTEDGLQYVQDAVVNTDLKDEDVCTAHISEINHDFEEISLLNKDLDSSDILDYKKEFSSEALEQIDSSAADAIDMNVGYASISVSHNSVSETSSEEQIYLVDGSFQEETMDSDLCEIYFYQNDSQRTSVRMHKISNFHKCLLCEDIFVTKSDLEEHILKHTDIHQYYVKDLRDIISIECNGQEGLSSDSLQFEVQHSTNVHEELPEKREILAANNNTSPLDTVNESDNPNTCNICGKSFTVKCNLKSHLLIHSGEKPLKCEICNKTFALQSYLNNHMVVHTKEKPYICDVCGKCFSQRGSLKYHIKSHSNNMPFSCTWCGKVFIRESSLNKHVLVHKHNISFSCRACEKSFTERRHLEAHVKIHNQKNSTSIDNVRNNKSTVDVCTDVFKCTLCGLDFTGYKGLEDHLVWHSVNESESSEKPYQCDICGKRFTQSVHRRNHLATHSKVKPYTCILCGKGYTVSNSLKLHMKSHTGDRPYQCNICSKTFPQKGLLKVHVKTHTGDKPVKCLLCGKRFLFASQFQKHMLGHHDIKPYQCTLCEGEFSKKANLKIHLQDHLGDRPKTCNACNKTLEPNEIEDHVLLHSQGRHIGNQQASADGVVCKTQREISYSCCLCTKSFPRKLDLKTHLLTHAGLRPYQCSFCGIDFPDDSLLRSHELDHTPSSFSFKDNNNKKGKDEVVNKESLTCTVCSKNFKQKGRYELHIANHTKNILFECSVCGKSLKTKSSLKSHSLLHCGVKQHACSVCFKTFTKMNNLKAHQRTHSSERSHHCSICKKSFKLKSHLQSHINMHAKTSYDVSLETEKEKIRKDLFSCRICDHKYEKKEGLIAHMLHHETEKPYSCSHCSRGFSRKAALDKHKDRSVAKLRWLCRRI</sequence>
<feature type="domain" description="C2H2-type" evidence="16">
    <location>
        <begin position="952"/>
        <end position="979"/>
    </location>
</feature>
<feature type="domain" description="C2H2-type" evidence="16">
    <location>
        <begin position="718"/>
        <end position="745"/>
    </location>
</feature>
<dbReference type="FunFam" id="3.30.160.60:FF:000646">
    <property type="entry name" value="Myeloid zinc finger 1"/>
    <property type="match status" value="1"/>
</dbReference>
<feature type="domain" description="C2H2-type" evidence="16">
    <location>
        <begin position="1051"/>
        <end position="1078"/>
    </location>
</feature>
<comment type="function">
    <text evidence="1">May be involved in transcriptional regulation.</text>
</comment>
<feature type="domain" description="C2H2-type" evidence="16">
    <location>
        <begin position="877"/>
        <end position="904"/>
    </location>
</feature>
<dbReference type="GO" id="GO:0008270">
    <property type="term" value="F:zinc ion binding"/>
    <property type="evidence" value="ECO:0007669"/>
    <property type="project" value="UniProtKB-KW"/>
</dbReference>
<feature type="domain" description="C2H2-type" evidence="16">
    <location>
        <begin position="469"/>
        <end position="496"/>
    </location>
</feature>
<dbReference type="PANTHER" id="PTHR24388">
    <property type="entry name" value="ZINC FINGER PROTEIN"/>
    <property type="match status" value="1"/>
</dbReference>
<feature type="domain" description="C2H2-type" evidence="16">
    <location>
        <begin position="115"/>
        <end position="142"/>
    </location>
</feature>
<evidence type="ECO:0000256" key="13">
    <source>
        <dbReference type="ARBA" id="ARBA00023242"/>
    </source>
</evidence>
<evidence type="ECO:0000256" key="3">
    <source>
        <dbReference type="ARBA" id="ARBA00006991"/>
    </source>
</evidence>
<evidence type="ECO:0000256" key="15">
    <source>
        <dbReference type="PROSITE-ProRule" id="PRU00042"/>
    </source>
</evidence>
<comment type="subcellular location">
    <subcellularLocation>
        <location evidence="2">Nucleus</location>
    </subcellularLocation>
</comment>
<keyword evidence="5" id="KW-0479">Metal-binding</keyword>
<feature type="domain" description="C2H2-type" evidence="16">
    <location>
        <begin position="924"/>
        <end position="947"/>
    </location>
</feature>
<evidence type="ECO:0000256" key="2">
    <source>
        <dbReference type="ARBA" id="ARBA00004123"/>
    </source>
</evidence>
<feature type="domain" description="C2H2-type" evidence="16">
    <location>
        <begin position="1079"/>
        <end position="1098"/>
    </location>
</feature>
<keyword evidence="4" id="KW-1017">Isopeptide bond</keyword>
<evidence type="ECO:0000256" key="9">
    <source>
        <dbReference type="ARBA" id="ARBA00022843"/>
    </source>
</evidence>
<dbReference type="FunFam" id="3.30.160.60:FF:001049">
    <property type="entry name" value="zinc finger protein 319"/>
    <property type="match status" value="1"/>
</dbReference>
<feature type="domain" description="C2H2-type" evidence="16">
    <location>
        <begin position="662"/>
        <end position="689"/>
    </location>
</feature>
<dbReference type="Gene3D" id="3.30.160.60">
    <property type="entry name" value="Classic Zinc Finger"/>
    <property type="match status" value="21"/>
</dbReference>
<feature type="domain" description="C2H2-type" evidence="16">
    <location>
        <begin position="774"/>
        <end position="801"/>
    </location>
</feature>
<dbReference type="SUPFAM" id="SSF57667">
    <property type="entry name" value="beta-beta-alpha zinc fingers"/>
    <property type="match status" value="14"/>
</dbReference>
<evidence type="ECO:0000313" key="18">
    <source>
        <dbReference type="Proteomes" id="UP001381693"/>
    </source>
</evidence>
<feature type="domain" description="C2H2-type" evidence="16">
    <location>
        <begin position="143"/>
        <end position="170"/>
    </location>
</feature>
<dbReference type="GO" id="GO:0000978">
    <property type="term" value="F:RNA polymerase II cis-regulatory region sequence-specific DNA binding"/>
    <property type="evidence" value="ECO:0007669"/>
    <property type="project" value="TreeGrafter"/>
</dbReference>
<evidence type="ECO:0000256" key="1">
    <source>
        <dbReference type="ARBA" id="ARBA00003767"/>
    </source>
</evidence>
<feature type="domain" description="C2H2-type" evidence="16">
    <location>
        <begin position="525"/>
        <end position="552"/>
    </location>
</feature>
<dbReference type="FunFam" id="3.30.160.60:FF:000875">
    <property type="entry name" value="zinc finger protein 236 isoform X7"/>
    <property type="match status" value="1"/>
</dbReference>
<name>A0AAN8XLI0_HALRR</name>
<evidence type="ECO:0000256" key="5">
    <source>
        <dbReference type="ARBA" id="ARBA00022723"/>
    </source>
</evidence>
<evidence type="ECO:0000256" key="7">
    <source>
        <dbReference type="ARBA" id="ARBA00022771"/>
    </source>
</evidence>
<feature type="domain" description="C2H2-type" evidence="16">
    <location>
        <begin position="171"/>
        <end position="193"/>
    </location>
</feature>
<feature type="domain" description="C2H2-type" evidence="16">
    <location>
        <begin position="980"/>
        <end position="1007"/>
    </location>
</feature>
<feature type="domain" description="C2H2-type" evidence="16">
    <location>
        <begin position="581"/>
        <end position="608"/>
    </location>
</feature>
<feature type="domain" description="C2H2-type" evidence="16">
    <location>
        <begin position="88"/>
        <end position="115"/>
    </location>
</feature>
<organism evidence="17 18">
    <name type="scientific">Halocaridina rubra</name>
    <name type="common">Hawaiian red shrimp</name>
    <dbReference type="NCBI Taxonomy" id="373956"/>
    <lineage>
        <taxon>Eukaryota</taxon>
        <taxon>Metazoa</taxon>
        <taxon>Ecdysozoa</taxon>
        <taxon>Arthropoda</taxon>
        <taxon>Crustacea</taxon>
        <taxon>Multicrustacea</taxon>
        <taxon>Malacostraca</taxon>
        <taxon>Eumalacostraca</taxon>
        <taxon>Eucarida</taxon>
        <taxon>Decapoda</taxon>
        <taxon>Pleocyemata</taxon>
        <taxon>Caridea</taxon>
        <taxon>Atyoidea</taxon>
        <taxon>Atyidae</taxon>
        <taxon>Halocaridina</taxon>
    </lineage>
</organism>
<dbReference type="PROSITE" id="PS00028">
    <property type="entry name" value="ZINC_FINGER_C2H2_1"/>
    <property type="match status" value="23"/>
</dbReference>
<keyword evidence="13" id="KW-0539">Nucleus</keyword>
<dbReference type="InterPro" id="IPR036236">
    <property type="entry name" value="Znf_C2H2_sf"/>
</dbReference>
<keyword evidence="8" id="KW-0862">Zinc</keyword>
<keyword evidence="11" id="KW-0238">DNA-binding</keyword>
<accession>A0AAN8XLI0</accession>
<proteinExistence type="inferred from homology"/>
<feature type="domain" description="C2H2-type" evidence="16">
    <location>
        <begin position="746"/>
        <end position="773"/>
    </location>
</feature>
<feature type="domain" description="C2H2-type" evidence="16">
    <location>
        <begin position="10"/>
        <end position="33"/>
    </location>
</feature>
<feature type="domain" description="C2H2-type" evidence="16">
    <location>
        <begin position="849"/>
        <end position="876"/>
    </location>
</feature>
<dbReference type="GO" id="GO:0005634">
    <property type="term" value="C:nucleus"/>
    <property type="evidence" value="ECO:0007669"/>
    <property type="project" value="UniProtKB-SubCell"/>
</dbReference>
<feature type="domain" description="C2H2-type" evidence="16">
    <location>
        <begin position="62"/>
        <end position="89"/>
    </location>
</feature>
<feature type="domain" description="C2H2-type" evidence="16">
    <location>
        <begin position="1008"/>
        <end position="1035"/>
    </location>
</feature>
<dbReference type="FunFam" id="3.30.160.60:FF:000290">
    <property type="entry name" value="Zinc finger protein 697 isoform X1"/>
    <property type="match status" value="1"/>
</dbReference>
<evidence type="ECO:0000256" key="4">
    <source>
        <dbReference type="ARBA" id="ARBA00022499"/>
    </source>
</evidence>
<evidence type="ECO:0000256" key="6">
    <source>
        <dbReference type="ARBA" id="ARBA00022737"/>
    </source>
</evidence>
<dbReference type="Pfam" id="PF00096">
    <property type="entry name" value="zf-C2H2"/>
    <property type="match status" value="14"/>
</dbReference>
<dbReference type="Proteomes" id="UP001381693">
    <property type="component" value="Unassembled WGS sequence"/>
</dbReference>
<evidence type="ECO:0000256" key="12">
    <source>
        <dbReference type="ARBA" id="ARBA00023163"/>
    </source>
</evidence>
<feature type="domain" description="C2H2-type" evidence="16">
    <location>
        <begin position="497"/>
        <end position="524"/>
    </location>
</feature>
<keyword evidence="7 15" id="KW-0863">Zinc-finger</keyword>
<gene>
    <name evidence="17" type="ORF">SK128_019410</name>
</gene>
<feature type="domain" description="C2H2-type" evidence="16">
    <location>
        <begin position="553"/>
        <end position="575"/>
    </location>
</feature>
<dbReference type="PROSITE" id="PS50157">
    <property type="entry name" value="ZINC_FINGER_C2H2_2"/>
    <property type="match status" value="26"/>
</dbReference>
<dbReference type="AlphaFoldDB" id="A0AAN8XLI0"/>
<comment type="caution">
    <text evidence="17">The sequence shown here is derived from an EMBL/GenBank/DDBJ whole genome shotgun (WGS) entry which is preliminary data.</text>
</comment>
<evidence type="ECO:0000259" key="16">
    <source>
        <dbReference type="PROSITE" id="PS50157"/>
    </source>
</evidence>
<evidence type="ECO:0000256" key="10">
    <source>
        <dbReference type="ARBA" id="ARBA00023015"/>
    </source>
</evidence>
<feature type="domain" description="C2H2-type" evidence="16">
    <location>
        <begin position="690"/>
        <end position="717"/>
    </location>
</feature>
<comment type="similarity">
    <text evidence="3">Belongs to the krueppel C2H2-type zinc-finger protein family.</text>
</comment>
<feature type="domain" description="C2H2-type" evidence="16">
    <location>
        <begin position="377"/>
        <end position="404"/>
    </location>
</feature>
<dbReference type="EMBL" id="JAXCGZ010005818">
    <property type="protein sequence ID" value="KAK7080705.1"/>
    <property type="molecule type" value="Genomic_DNA"/>
</dbReference>
<evidence type="ECO:0000256" key="14">
    <source>
        <dbReference type="ARBA" id="ARBA00037948"/>
    </source>
</evidence>
<comment type="similarity">
    <text evidence="14">Belongs to the snail C2H2-type zinc-finger protein family.</text>
</comment>
<evidence type="ECO:0000313" key="17">
    <source>
        <dbReference type="EMBL" id="KAK7080705.1"/>
    </source>
</evidence>
<reference evidence="17 18" key="1">
    <citation type="submission" date="2023-11" db="EMBL/GenBank/DDBJ databases">
        <title>Halocaridina rubra genome assembly.</title>
        <authorList>
            <person name="Smith C."/>
        </authorList>
    </citation>
    <scope>NUCLEOTIDE SEQUENCE [LARGE SCALE GENOMIC DNA]</scope>
    <source>
        <strain evidence="17">EP-1</strain>
        <tissue evidence="17">Whole</tissue>
    </source>
</reference>
<keyword evidence="10" id="KW-0805">Transcription regulation</keyword>
<dbReference type="FunFam" id="3.30.160.60:FF:000065">
    <property type="entry name" value="B-cell CLL/lymphoma 6, member B"/>
    <property type="match status" value="1"/>
</dbReference>